<gene>
    <name evidence="2" type="ORF">SAMN05660649_02678</name>
</gene>
<keyword evidence="3" id="KW-1185">Reference proteome</keyword>
<evidence type="ECO:0000313" key="2">
    <source>
        <dbReference type="EMBL" id="SFG77692.1"/>
    </source>
</evidence>
<proteinExistence type="predicted"/>
<feature type="domain" description="NAD-dependent epimerase/dehydratase" evidence="1">
    <location>
        <begin position="11"/>
        <end position="129"/>
    </location>
</feature>
<dbReference type="EMBL" id="FOOX01000009">
    <property type="protein sequence ID" value="SFG77692.1"/>
    <property type="molecule type" value="Genomic_DNA"/>
</dbReference>
<dbReference type="InterPro" id="IPR001509">
    <property type="entry name" value="Epimerase_deHydtase"/>
</dbReference>
<dbReference type="PANTHER" id="PTHR12126:SF11">
    <property type="entry name" value="NADH DEHYDROGENASE [UBIQUINONE] 1 ALPHA SUBCOMPLEX SUBUNIT 9, MITOCHONDRIAL"/>
    <property type="match status" value="1"/>
</dbReference>
<dbReference type="Proteomes" id="UP000199337">
    <property type="component" value="Unassembled WGS sequence"/>
</dbReference>
<protein>
    <submittedName>
        <fullName evidence="2">Uncharacterized conserved protein YbjT, contains NAD(P)-binding and DUF2867 domains</fullName>
    </submittedName>
</protein>
<evidence type="ECO:0000259" key="1">
    <source>
        <dbReference type="Pfam" id="PF01370"/>
    </source>
</evidence>
<accession>A0A1I2UKJ7</accession>
<dbReference type="InterPro" id="IPR036291">
    <property type="entry name" value="NAD(P)-bd_dom_sf"/>
</dbReference>
<name>A0A1I2UKJ7_9FIRM</name>
<dbReference type="GO" id="GO:0044877">
    <property type="term" value="F:protein-containing complex binding"/>
    <property type="evidence" value="ECO:0007669"/>
    <property type="project" value="TreeGrafter"/>
</dbReference>
<dbReference type="Pfam" id="PF01370">
    <property type="entry name" value="Epimerase"/>
    <property type="match status" value="1"/>
</dbReference>
<dbReference type="RefSeq" id="WP_165613516.1">
    <property type="nucleotide sequence ID" value="NZ_FOOX01000009.1"/>
</dbReference>
<sequence length="481" mass="54541">MPTNPNYRPVVAVAGATGFVGQALLPALKSRYRLICLTRHTVHEEESACGLDVSWRQCDIFSLNDIEQALCGADYAFYLVHSMMPTARLTQGNFQDMDLILADNFARAAALAGVRQIIYLGGLFPPNQKRLSRHLYSRREVKETLGAYGVPVTSIQAGLIVGSNGSSFRIVTRLVKQFKVIAVPRVMLSLTHPIALSDIVQILVYCLGRKETYNRCFDVGGPDVMTYLEMIKQTSAVMGYKPRIVTVPTILPALTSWLLSFFTKSPKALVAPLVESLKHVMVAKDLVLQEQMNLTGLPFKEAVKIAIKKDDGQTEFIKPPKVTGNKSPEKEVLNVRSVQRLPLPAGKDAHWVARQYSQWLPMFFRSLVKVKVDQAGNCYFYFFFMKNKSLLDLSFSEDRSFNDRPIYYITGGLMAHLNLLPHPGRLEFRRVLQNKYILVAIHDYVPTLPWFIYNLTQAPLHLWVMHNFRRYLSKKLLLARE</sequence>
<dbReference type="SUPFAM" id="SSF51735">
    <property type="entry name" value="NAD(P)-binding Rossmann-fold domains"/>
    <property type="match status" value="1"/>
</dbReference>
<organism evidence="2 3">
    <name type="scientific">Desulfotruncus arcticus DSM 17038</name>
    <dbReference type="NCBI Taxonomy" id="1121424"/>
    <lineage>
        <taxon>Bacteria</taxon>
        <taxon>Bacillati</taxon>
        <taxon>Bacillota</taxon>
        <taxon>Clostridia</taxon>
        <taxon>Eubacteriales</taxon>
        <taxon>Desulfallaceae</taxon>
        <taxon>Desulfotruncus</taxon>
    </lineage>
</organism>
<dbReference type="AlphaFoldDB" id="A0A1I2UKJ7"/>
<reference evidence="3" key="1">
    <citation type="submission" date="2016-10" db="EMBL/GenBank/DDBJ databases">
        <authorList>
            <person name="Varghese N."/>
            <person name="Submissions S."/>
        </authorList>
    </citation>
    <scope>NUCLEOTIDE SEQUENCE [LARGE SCALE GENOMIC DNA]</scope>
    <source>
        <strain evidence="3">DSM 17038</strain>
    </source>
</reference>
<dbReference type="PANTHER" id="PTHR12126">
    <property type="entry name" value="NADH-UBIQUINONE OXIDOREDUCTASE 39 KDA SUBUNIT-RELATED"/>
    <property type="match status" value="1"/>
</dbReference>
<evidence type="ECO:0000313" key="3">
    <source>
        <dbReference type="Proteomes" id="UP000199337"/>
    </source>
</evidence>
<dbReference type="InterPro" id="IPR051207">
    <property type="entry name" value="ComplexI_NDUFA9_subunit"/>
</dbReference>
<dbReference type="Gene3D" id="3.40.50.720">
    <property type="entry name" value="NAD(P)-binding Rossmann-like Domain"/>
    <property type="match status" value="1"/>
</dbReference>
<dbReference type="STRING" id="341036.SAMN05660649_02678"/>